<dbReference type="EMBL" id="CAXITT010000013">
    <property type="protein sequence ID" value="CAL1527168.1"/>
    <property type="molecule type" value="Genomic_DNA"/>
</dbReference>
<comment type="caution">
    <text evidence="3">The sequence shown here is derived from an EMBL/GenBank/DDBJ whole genome shotgun (WGS) entry which is preliminary data.</text>
</comment>
<feature type="transmembrane region" description="Helical" evidence="2">
    <location>
        <begin position="30"/>
        <end position="50"/>
    </location>
</feature>
<proteinExistence type="predicted"/>
<organism evidence="3 4">
    <name type="scientific">Lymnaea stagnalis</name>
    <name type="common">Great pond snail</name>
    <name type="synonym">Helix stagnalis</name>
    <dbReference type="NCBI Taxonomy" id="6523"/>
    <lineage>
        <taxon>Eukaryota</taxon>
        <taxon>Metazoa</taxon>
        <taxon>Spiralia</taxon>
        <taxon>Lophotrochozoa</taxon>
        <taxon>Mollusca</taxon>
        <taxon>Gastropoda</taxon>
        <taxon>Heterobranchia</taxon>
        <taxon>Euthyneura</taxon>
        <taxon>Panpulmonata</taxon>
        <taxon>Hygrophila</taxon>
        <taxon>Lymnaeoidea</taxon>
        <taxon>Lymnaeidae</taxon>
        <taxon>Lymnaea</taxon>
    </lineage>
</organism>
<feature type="transmembrane region" description="Helical" evidence="2">
    <location>
        <begin position="107"/>
        <end position="127"/>
    </location>
</feature>
<sequence>MKLLQVLIMCHYYITLAIRALRKENLADRFMYPFLCIAVLYFTIITSLGISNTEPTHVECIAPYWLALSGAELVVVQLFCVSGFYITRRLNEISTLGSVRWSQKRDLWCIVIVFELSALSTFVYDLTLQILGNRITGCSAIFSYQQIIYSPMLVSLMVLKLLLPIWVMLAVFQPHFTASEKEDFFPGYSEDVTYGSIFSDDQTYRQLYQPDTFSCTSPIPSPSGSPSLLDASLPYAYTNPALIHTNPALTRSSLQPIAEENNDDGLTQKKNVQVKHMKSTSTLSEGANPRPARAQGQFQRGKFITRLVTKSTQGTGDNF</sequence>
<evidence type="ECO:0000256" key="1">
    <source>
        <dbReference type="SAM" id="MobiDB-lite"/>
    </source>
</evidence>
<feature type="transmembrane region" description="Helical" evidence="2">
    <location>
        <begin position="147"/>
        <end position="172"/>
    </location>
</feature>
<name>A0AAV2H0N6_LYMST</name>
<keyword evidence="2" id="KW-0812">Transmembrane</keyword>
<dbReference type="Proteomes" id="UP001497497">
    <property type="component" value="Unassembled WGS sequence"/>
</dbReference>
<protein>
    <submittedName>
        <fullName evidence="3">Uncharacterized protein</fullName>
    </submittedName>
</protein>
<gene>
    <name evidence="3" type="ORF">GSLYS_00001345001</name>
</gene>
<evidence type="ECO:0000313" key="3">
    <source>
        <dbReference type="EMBL" id="CAL1527168.1"/>
    </source>
</evidence>
<keyword evidence="4" id="KW-1185">Reference proteome</keyword>
<feature type="region of interest" description="Disordered" evidence="1">
    <location>
        <begin position="276"/>
        <end position="301"/>
    </location>
</feature>
<evidence type="ECO:0000313" key="4">
    <source>
        <dbReference type="Proteomes" id="UP001497497"/>
    </source>
</evidence>
<dbReference type="AlphaFoldDB" id="A0AAV2H0N6"/>
<feature type="transmembrane region" description="Helical" evidence="2">
    <location>
        <begin position="62"/>
        <end position="86"/>
    </location>
</feature>
<keyword evidence="2" id="KW-1133">Transmembrane helix</keyword>
<dbReference type="PANTHER" id="PTHR38553:SF1">
    <property type="entry name" value="G PROTEIN-COUPLED RECEPTOR"/>
    <property type="match status" value="1"/>
</dbReference>
<dbReference type="PANTHER" id="PTHR38553">
    <property type="entry name" value="PROTEIN CBG19621"/>
    <property type="match status" value="1"/>
</dbReference>
<evidence type="ECO:0000256" key="2">
    <source>
        <dbReference type="SAM" id="Phobius"/>
    </source>
</evidence>
<keyword evidence="2" id="KW-0472">Membrane</keyword>
<reference evidence="3 4" key="1">
    <citation type="submission" date="2024-04" db="EMBL/GenBank/DDBJ databases">
        <authorList>
            <consortium name="Genoscope - CEA"/>
            <person name="William W."/>
        </authorList>
    </citation>
    <scope>NUCLEOTIDE SEQUENCE [LARGE SCALE GENOMIC DNA]</scope>
</reference>
<accession>A0AAV2H0N6</accession>